<evidence type="ECO:0000313" key="2">
    <source>
        <dbReference type="Proteomes" id="UP001196413"/>
    </source>
</evidence>
<comment type="caution">
    <text evidence="1">The sequence shown here is derived from an EMBL/GenBank/DDBJ whole genome shotgun (WGS) entry which is preliminary data.</text>
</comment>
<accession>A0AAD5MY30</accession>
<name>A0AAD5MY30_PARTN</name>
<proteinExistence type="predicted"/>
<organism evidence="1 2">
    <name type="scientific">Parelaphostrongylus tenuis</name>
    <name type="common">Meningeal worm</name>
    <dbReference type="NCBI Taxonomy" id="148309"/>
    <lineage>
        <taxon>Eukaryota</taxon>
        <taxon>Metazoa</taxon>
        <taxon>Ecdysozoa</taxon>
        <taxon>Nematoda</taxon>
        <taxon>Chromadorea</taxon>
        <taxon>Rhabditida</taxon>
        <taxon>Rhabditina</taxon>
        <taxon>Rhabditomorpha</taxon>
        <taxon>Strongyloidea</taxon>
        <taxon>Metastrongylidae</taxon>
        <taxon>Parelaphostrongylus</taxon>
    </lineage>
</organism>
<evidence type="ECO:0000313" key="1">
    <source>
        <dbReference type="EMBL" id="KAJ1357082.1"/>
    </source>
</evidence>
<protein>
    <submittedName>
        <fullName evidence="1">Uncharacterized protein</fullName>
    </submittedName>
</protein>
<reference evidence="1" key="1">
    <citation type="submission" date="2021-06" db="EMBL/GenBank/DDBJ databases">
        <title>Parelaphostrongylus tenuis whole genome reference sequence.</title>
        <authorList>
            <person name="Garwood T.J."/>
            <person name="Larsen P.A."/>
            <person name="Fountain-Jones N.M."/>
            <person name="Garbe J.R."/>
            <person name="Macchietto M.G."/>
            <person name="Kania S.A."/>
            <person name="Gerhold R.W."/>
            <person name="Richards J.E."/>
            <person name="Wolf T.M."/>
        </authorList>
    </citation>
    <scope>NUCLEOTIDE SEQUENCE</scope>
    <source>
        <strain evidence="1">MNPRO001-30</strain>
        <tissue evidence="1">Meninges</tissue>
    </source>
</reference>
<dbReference type="EMBL" id="JAHQIW010003034">
    <property type="protein sequence ID" value="KAJ1357082.1"/>
    <property type="molecule type" value="Genomic_DNA"/>
</dbReference>
<keyword evidence="2" id="KW-1185">Reference proteome</keyword>
<gene>
    <name evidence="1" type="ORF">KIN20_015124</name>
</gene>
<dbReference type="Proteomes" id="UP001196413">
    <property type="component" value="Unassembled WGS sequence"/>
</dbReference>
<sequence length="144" mass="16486">MLHLDHLKVLQKNFTPCGLNIVIEWMYGSRIEFSTDKESISALEEISTMKSFSDLPLSIFKRVIKEAINNLKNSDRGPFGVIKAIVLWESENCNHNVSMSLLKQTPIDGLSNIEMNRLVEMTRELGLEKLAERILCQYRTLNTS</sequence>
<dbReference type="AlphaFoldDB" id="A0AAD5MY30"/>